<protein>
    <submittedName>
        <fullName evidence="2">Uncharacterized protein</fullName>
    </submittedName>
</protein>
<accession>A0A8S3C9J6</accession>
<proteinExistence type="predicted"/>
<feature type="non-terminal residue" evidence="2">
    <location>
        <position position="43"/>
    </location>
</feature>
<evidence type="ECO:0000313" key="1">
    <source>
        <dbReference type="EMBL" id="CAF4490224.1"/>
    </source>
</evidence>
<name>A0A8S3C9J6_9BILA</name>
<dbReference type="Proteomes" id="UP000681967">
    <property type="component" value="Unassembled WGS sequence"/>
</dbReference>
<reference evidence="2" key="1">
    <citation type="submission" date="2021-02" db="EMBL/GenBank/DDBJ databases">
        <authorList>
            <person name="Nowell W R."/>
        </authorList>
    </citation>
    <scope>NUCLEOTIDE SEQUENCE</scope>
</reference>
<dbReference type="EMBL" id="CAJOBH010075105">
    <property type="protein sequence ID" value="CAF4490224.1"/>
    <property type="molecule type" value="Genomic_DNA"/>
</dbReference>
<evidence type="ECO:0000313" key="2">
    <source>
        <dbReference type="EMBL" id="CAF4886825.1"/>
    </source>
</evidence>
<sequence>MVRCSASHIEEESFPDIQSIVTRYRISVATTIPIIHDKNHAQE</sequence>
<dbReference type="Proteomes" id="UP000681720">
    <property type="component" value="Unassembled WGS sequence"/>
</dbReference>
<dbReference type="EMBL" id="CAJOBJ010172078">
    <property type="protein sequence ID" value="CAF4886825.1"/>
    <property type="molecule type" value="Genomic_DNA"/>
</dbReference>
<organism evidence="2 3">
    <name type="scientific">Rotaria magnacalcarata</name>
    <dbReference type="NCBI Taxonomy" id="392030"/>
    <lineage>
        <taxon>Eukaryota</taxon>
        <taxon>Metazoa</taxon>
        <taxon>Spiralia</taxon>
        <taxon>Gnathifera</taxon>
        <taxon>Rotifera</taxon>
        <taxon>Eurotatoria</taxon>
        <taxon>Bdelloidea</taxon>
        <taxon>Philodinida</taxon>
        <taxon>Philodinidae</taxon>
        <taxon>Rotaria</taxon>
    </lineage>
</organism>
<gene>
    <name evidence="1" type="ORF">BYL167_LOCUS35536</name>
    <name evidence="2" type="ORF">GIL414_LOCUS51134</name>
</gene>
<dbReference type="AlphaFoldDB" id="A0A8S3C9J6"/>
<evidence type="ECO:0000313" key="3">
    <source>
        <dbReference type="Proteomes" id="UP000681720"/>
    </source>
</evidence>
<comment type="caution">
    <text evidence="2">The sequence shown here is derived from an EMBL/GenBank/DDBJ whole genome shotgun (WGS) entry which is preliminary data.</text>
</comment>